<comment type="caution">
    <text evidence="1">The sequence shown here is derived from an EMBL/GenBank/DDBJ whole genome shotgun (WGS) entry which is preliminary data.</text>
</comment>
<sequence>MDKLRRIAGAFKDYDYVVLTKPGNLAYAVGFPDALALVVDVRTGGATLYASRLDYWRASAMVKAARVVAIAGSEIPPRMPGEELVVAKDVKEALKGLGGRIASDGGFGEDASAKLLELRAVKSPEELELMKTALKITEEALSGLGPVEGLRERDVAAKIYKAMVELGSDGVAFEPIVGSGPNAAWPHYNYGDRRISAGDAVVVDIGARYRLYCADMTRTLLIGPAPQQIKDIVYAVYEAAKAAERAVKPGAPAREVDLAARKVLEEYGFGRYYIHSTGHGVGVEVHEPPRVAATSEDALREGMVITIEPGVYVNGVGGARIENMVYVASTGAEVLNKLPYII</sequence>
<gene>
    <name evidence="1" type="ORF">TU35_003305</name>
</gene>
<evidence type="ECO:0000313" key="1">
    <source>
        <dbReference type="EMBL" id="MFB6490269.1"/>
    </source>
</evidence>
<name>A0ACC6UZL7_9CREN</name>
<protein>
    <submittedName>
        <fullName evidence="1">M24 family metallopeptidase</fullName>
    </submittedName>
</protein>
<evidence type="ECO:0000313" key="2">
    <source>
        <dbReference type="Proteomes" id="UP000033636"/>
    </source>
</evidence>
<reference evidence="1" key="1">
    <citation type="submission" date="2024-07" db="EMBL/GenBank/DDBJ databases">
        <title>Metagenome and Metagenome-Assembled Genomes of Archaea from a hot spring from the geothermal field of Los Azufres, Mexico.</title>
        <authorList>
            <person name="Marin-Paredes R."/>
            <person name="Martinez-Romero E."/>
            <person name="Servin-Garciduenas L.E."/>
        </authorList>
    </citation>
    <scope>NUCLEOTIDE SEQUENCE</scope>
</reference>
<proteinExistence type="predicted"/>
<dbReference type="Proteomes" id="UP000033636">
    <property type="component" value="Unassembled WGS sequence"/>
</dbReference>
<organism evidence="1 2">
    <name type="scientific">Thermoproteus sp. AZ2</name>
    <dbReference type="NCBI Taxonomy" id="1609232"/>
    <lineage>
        <taxon>Archaea</taxon>
        <taxon>Thermoproteota</taxon>
        <taxon>Thermoprotei</taxon>
        <taxon>Thermoproteales</taxon>
        <taxon>Thermoproteaceae</taxon>
        <taxon>Thermoproteus</taxon>
    </lineage>
</organism>
<accession>A0ACC6UZL7</accession>
<dbReference type="EMBL" id="JZWT02000006">
    <property type="protein sequence ID" value="MFB6490269.1"/>
    <property type="molecule type" value="Genomic_DNA"/>
</dbReference>